<dbReference type="AlphaFoldDB" id="A0AAD6GCA9"/>
<evidence type="ECO:0008006" key="3">
    <source>
        <dbReference type="Google" id="ProtNLM"/>
    </source>
</evidence>
<dbReference type="Gene3D" id="2.40.160.20">
    <property type="match status" value="1"/>
</dbReference>
<accession>A0AAD6GCA9</accession>
<gene>
    <name evidence="1" type="ORF">N7494_008878</name>
</gene>
<dbReference type="Proteomes" id="UP001220324">
    <property type="component" value="Unassembled WGS sequence"/>
</dbReference>
<dbReference type="EMBL" id="JAQIZZ010000007">
    <property type="protein sequence ID" value="KAJ5532326.1"/>
    <property type="molecule type" value="Genomic_DNA"/>
</dbReference>
<comment type="caution">
    <text evidence="1">The sequence shown here is derived from an EMBL/GenBank/DDBJ whole genome shotgun (WGS) entry which is preliminary data.</text>
</comment>
<protein>
    <recommendedName>
        <fullName evidence="3">DUF3237 domain-containing protein</fullName>
    </recommendedName>
</protein>
<organism evidence="1 2">
    <name type="scientific">Penicillium frequentans</name>
    <dbReference type="NCBI Taxonomy" id="3151616"/>
    <lineage>
        <taxon>Eukaryota</taxon>
        <taxon>Fungi</taxon>
        <taxon>Dikarya</taxon>
        <taxon>Ascomycota</taxon>
        <taxon>Pezizomycotina</taxon>
        <taxon>Eurotiomycetes</taxon>
        <taxon>Eurotiomycetidae</taxon>
        <taxon>Eurotiales</taxon>
        <taxon>Aspergillaceae</taxon>
        <taxon>Penicillium</taxon>
    </lineage>
</organism>
<reference evidence="1 2" key="1">
    <citation type="journal article" date="2023" name="IMA Fungus">
        <title>Comparative genomic study of the Penicillium genus elucidates a diverse pangenome and 15 lateral gene transfer events.</title>
        <authorList>
            <person name="Petersen C."/>
            <person name="Sorensen T."/>
            <person name="Nielsen M.R."/>
            <person name="Sondergaard T.E."/>
            <person name="Sorensen J.L."/>
            <person name="Fitzpatrick D.A."/>
            <person name="Frisvad J.C."/>
            <person name="Nielsen K.L."/>
        </authorList>
    </citation>
    <scope>NUCLEOTIDE SEQUENCE [LARGE SCALE GENOMIC DNA]</scope>
    <source>
        <strain evidence="1 2">IBT 35679</strain>
    </source>
</reference>
<dbReference type="Pfam" id="PF11578">
    <property type="entry name" value="DUF3237"/>
    <property type="match status" value="1"/>
</dbReference>
<keyword evidence="2" id="KW-1185">Reference proteome</keyword>
<proteinExistence type="predicted"/>
<name>A0AAD6GCA9_9EURO</name>
<evidence type="ECO:0000313" key="2">
    <source>
        <dbReference type="Proteomes" id="UP001220324"/>
    </source>
</evidence>
<evidence type="ECO:0000313" key="1">
    <source>
        <dbReference type="EMBL" id="KAJ5532326.1"/>
    </source>
</evidence>
<sequence>MAVPSLTHVFNVYVMISVPSGMGPGNEHASLTVLNGESGYVETADGSTRLEITSISDWMELGAGKTTATVDARMSSKGPGDLNLDMHYLGKFSLSDGTNEVFGGTPGSSFDFNEEYLYVTPRIWSRSSQFAWVNDAVFLSVGRAKCLETGTQAEISYKIYKVG</sequence>